<organism evidence="1">
    <name type="scientific">Opuntia streptacantha</name>
    <name type="common">Prickly pear cactus</name>
    <name type="synonym">Opuntia cardona</name>
    <dbReference type="NCBI Taxonomy" id="393608"/>
    <lineage>
        <taxon>Eukaryota</taxon>
        <taxon>Viridiplantae</taxon>
        <taxon>Streptophyta</taxon>
        <taxon>Embryophyta</taxon>
        <taxon>Tracheophyta</taxon>
        <taxon>Spermatophyta</taxon>
        <taxon>Magnoliopsida</taxon>
        <taxon>eudicotyledons</taxon>
        <taxon>Gunneridae</taxon>
        <taxon>Pentapetalae</taxon>
        <taxon>Caryophyllales</taxon>
        <taxon>Cactineae</taxon>
        <taxon>Cactaceae</taxon>
        <taxon>Opuntioideae</taxon>
        <taxon>Opuntia</taxon>
    </lineage>
</organism>
<evidence type="ECO:0000313" key="1">
    <source>
        <dbReference type="EMBL" id="MBA4666971.1"/>
    </source>
</evidence>
<protein>
    <submittedName>
        <fullName evidence="1">Uncharacterized protein</fullName>
    </submittedName>
</protein>
<reference evidence="1" key="1">
    <citation type="journal article" date="2013" name="J. Plant Res.">
        <title>Effect of fungi and light on seed germination of three Opuntia species from semiarid lands of central Mexico.</title>
        <authorList>
            <person name="Delgado-Sanchez P."/>
            <person name="Jimenez-Bremont J.F."/>
            <person name="Guerrero-Gonzalez Mde L."/>
            <person name="Flores J."/>
        </authorList>
    </citation>
    <scope>NUCLEOTIDE SEQUENCE</scope>
    <source>
        <tissue evidence="1">Cladode</tissue>
    </source>
</reference>
<sequence length="125" mass="14477">MLAQDWAIYNSARCQLRELLTHGKRENALQLVTSLNINLPQFWHACALHKIVIMRRMPVTHGEDGLQILAVLYGNQIQLRESSSNNCIEKSPQIRALLYLDFLQVQKTCVCARRRMTHLLTLFMT</sequence>
<proteinExistence type="predicted"/>
<dbReference type="AlphaFoldDB" id="A0A7C9AHT8"/>
<name>A0A7C9AHT8_OPUST</name>
<accession>A0A7C9AHT8</accession>
<reference evidence="1" key="2">
    <citation type="submission" date="2020-07" db="EMBL/GenBank/DDBJ databases">
        <authorList>
            <person name="Vera ALvarez R."/>
            <person name="Arias-Moreno D.M."/>
            <person name="Jimenez-Jacinto V."/>
            <person name="Jimenez-Bremont J.F."/>
            <person name="Swaminathan K."/>
            <person name="Moose S.P."/>
            <person name="Guerrero-Gonzalez M.L."/>
            <person name="Marino-Ramirez L."/>
            <person name="Landsman D."/>
            <person name="Rodriguez-Kessler M."/>
            <person name="Delgado-Sanchez P."/>
        </authorList>
    </citation>
    <scope>NUCLEOTIDE SEQUENCE</scope>
    <source>
        <tissue evidence="1">Cladode</tissue>
    </source>
</reference>
<dbReference type="EMBL" id="GISG01233858">
    <property type="protein sequence ID" value="MBA4666971.1"/>
    <property type="molecule type" value="Transcribed_RNA"/>
</dbReference>